<dbReference type="RefSeq" id="WP_010853744.1">
    <property type="nucleotide sequence ID" value="NZ_AQHR01000048.1"/>
</dbReference>
<comment type="catalytic activity">
    <reaction evidence="8">
        <text>L-seryl-[protein] + UTP = O-(5'-uridylyl)-L-seryl-[protein] + diphosphate</text>
        <dbReference type="Rhea" id="RHEA:64604"/>
        <dbReference type="Rhea" id="RHEA-COMP:9863"/>
        <dbReference type="Rhea" id="RHEA-COMP:16635"/>
        <dbReference type="ChEBI" id="CHEBI:29999"/>
        <dbReference type="ChEBI" id="CHEBI:33019"/>
        <dbReference type="ChEBI" id="CHEBI:46398"/>
        <dbReference type="ChEBI" id="CHEBI:156051"/>
    </reaction>
</comment>
<sequence>MDQTSLSTAGWNLRQSYANLPKEFYSHQKPDPVKDPGMVLLNSPLASTLGLDFDDYEEKVLANLFSGNELPPGSDPISQAYAGHQFGSFTLLGDGRAILLGEQVTPEGNSLDVQLKGAGRSLYSRRGDGRATLASMLREFLVSEAMHGLGIPTTRSLAVVTTGEPVYREQVQAGAVLTRVASSHIRVGTFEYASQYLGKESLKALLDYTIQRHYPEAAQDENPGLAFFHQVLNQQAALVASWMGVGFIHGVMNTDNMSIAGETIDYGPCAFLNTYDPGTVYSSIDVQGRYAFGNQPKIAHWNLSCLASALLPLFHEEKEKAVSIAQDALNAFPFRFKEHYAKAMGRKLGLKERRDGDDSLISDLLQIAEEQRWDYTHTFLFLQGDMPGGKLQGSELPAFQAWYRRWNARVTGDGIPLSEIQRAMQSHNPKIIPRNHLVEATLSQAVQGDIGSLYRFLEVCQNPFETGKYTRLFQEVPDSQWERGYQTFCGT</sequence>
<feature type="binding site" evidence="8">
    <location>
        <position position="96"/>
    </location>
    <ligand>
        <name>ATP</name>
        <dbReference type="ChEBI" id="CHEBI:30616"/>
    </ligand>
</feature>
<dbReference type="AlphaFoldDB" id="R7ZUY3"/>
<dbReference type="OrthoDB" id="9773505at2"/>
<feature type="binding site" evidence="8">
    <location>
        <position position="116"/>
    </location>
    <ligand>
        <name>ATP</name>
        <dbReference type="ChEBI" id="CHEBI:30616"/>
    </ligand>
</feature>
<dbReference type="GO" id="GO:0005524">
    <property type="term" value="F:ATP binding"/>
    <property type="evidence" value="ECO:0007669"/>
    <property type="project" value="UniProtKB-UniRule"/>
</dbReference>
<dbReference type="GO" id="GO:0030145">
    <property type="term" value="F:manganese ion binding"/>
    <property type="evidence" value="ECO:0007669"/>
    <property type="project" value="UniProtKB-UniRule"/>
</dbReference>
<feature type="binding site" evidence="8">
    <location>
        <position position="95"/>
    </location>
    <ligand>
        <name>ATP</name>
        <dbReference type="ChEBI" id="CHEBI:30616"/>
    </ligand>
</feature>
<dbReference type="GO" id="GO:0000287">
    <property type="term" value="F:magnesium ion binding"/>
    <property type="evidence" value="ECO:0007669"/>
    <property type="project" value="UniProtKB-UniRule"/>
</dbReference>
<dbReference type="Pfam" id="PF02696">
    <property type="entry name" value="SelO"/>
    <property type="match status" value="1"/>
</dbReference>
<feature type="binding site" evidence="8">
    <location>
        <position position="129"/>
    </location>
    <ligand>
        <name>ATP</name>
        <dbReference type="ChEBI" id="CHEBI:30616"/>
    </ligand>
</feature>
<evidence type="ECO:0000256" key="2">
    <source>
        <dbReference type="ARBA" id="ARBA00022679"/>
    </source>
</evidence>
<dbReference type="InterPro" id="IPR003846">
    <property type="entry name" value="SelO"/>
</dbReference>
<gene>
    <name evidence="8" type="primary">ydiU</name>
    <name evidence="8" type="synonym">selO</name>
    <name evidence="9" type="ORF">ADIS_1605</name>
</gene>
<name>R7ZUY3_9BACT</name>
<feature type="binding site" evidence="8">
    <location>
        <position position="179"/>
    </location>
    <ligand>
        <name>ATP</name>
        <dbReference type="ChEBI" id="CHEBI:30616"/>
    </ligand>
</feature>
<dbReference type="EC" id="2.7.7.108" evidence="8"/>
<feature type="binding site" evidence="8">
    <location>
        <position position="128"/>
    </location>
    <ligand>
        <name>ATP</name>
        <dbReference type="ChEBI" id="CHEBI:30616"/>
    </ligand>
</feature>
<protein>
    <recommendedName>
        <fullName evidence="8">Protein nucleotidyltransferase YdiU</fullName>
        <ecNumber evidence="8">2.7.7.-</ecNumber>
    </recommendedName>
    <alternativeName>
        <fullName evidence="8">Protein adenylyltransferase YdiU</fullName>
        <ecNumber evidence="8">2.7.7.108</ecNumber>
    </alternativeName>
    <alternativeName>
        <fullName evidence="8">Protein uridylyltransferase YdiU</fullName>
        <ecNumber evidence="8">2.7.7.-</ecNumber>
    </alternativeName>
</protein>
<comment type="catalytic activity">
    <reaction evidence="8">
        <text>L-seryl-[protein] + ATP = 3-O-(5'-adenylyl)-L-seryl-[protein] + diphosphate</text>
        <dbReference type="Rhea" id="RHEA:58120"/>
        <dbReference type="Rhea" id="RHEA-COMP:9863"/>
        <dbReference type="Rhea" id="RHEA-COMP:15073"/>
        <dbReference type="ChEBI" id="CHEBI:29999"/>
        <dbReference type="ChEBI" id="CHEBI:30616"/>
        <dbReference type="ChEBI" id="CHEBI:33019"/>
        <dbReference type="ChEBI" id="CHEBI:142516"/>
        <dbReference type="EC" id="2.7.7.108"/>
    </reaction>
</comment>
<dbReference type="Proteomes" id="UP000013909">
    <property type="component" value="Unassembled WGS sequence"/>
</dbReference>
<comment type="catalytic activity">
    <reaction evidence="8">
        <text>L-histidyl-[protein] + UTP = N(tele)-(5'-uridylyl)-L-histidyl-[protein] + diphosphate</text>
        <dbReference type="Rhea" id="RHEA:83891"/>
        <dbReference type="Rhea" id="RHEA-COMP:9745"/>
        <dbReference type="Rhea" id="RHEA-COMP:20239"/>
        <dbReference type="ChEBI" id="CHEBI:29979"/>
        <dbReference type="ChEBI" id="CHEBI:33019"/>
        <dbReference type="ChEBI" id="CHEBI:46398"/>
        <dbReference type="ChEBI" id="CHEBI:233474"/>
    </reaction>
</comment>
<feature type="binding site" evidence="8">
    <location>
        <position position="265"/>
    </location>
    <ligand>
        <name>ATP</name>
        <dbReference type="ChEBI" id="CHEBI:30616"/>
    </ligand>
</feature>
<evidence type="ECO:0000313" key="10">
    <source>
        <dbReference type="Proteomes" id="UP000013909"/>
    </source>
</evidence>
<keyword evidence="5 8" id="KW-0547">Nucleotide-binding</keyword>
<keyword evidence="8" id="KW-0464">Manganese</keyword>
<keyword evidence="3 8" id="KW-0548">Nucleotidyltransferase</keyword>
<keyword evidence="10" id="KW-1185">Reference proteome</keyword>
<keyword evidence="2 8" id="KW-0808">Transferase</keyword>
<dbReference type="PATRIC" id="fig|1288963.3.peg.1593"/>
<keyword evidence="6 8" id="KW-0067">ATP-binding</keyword>
<dbReference type="EMBL" id="AQHR01000048">
    <property type="protein sequence ID" value="EON77892.1"/>
    <property type="molecule type" value="Genomic_DNA"/>
</dbReference>
<evidence type="ECO:0000256" key="6">
    <source>
        <dbReference type="ARBA" id="ARBA00022840"/>
    </source>
</evidence>
<feature type="binding site" evidence="8">
    <location>
        <position position="186"/>
    </location>
    <ligand>
        <name>ATP</name>
        <dbReference type="ChEBI" id="CHEBI:30616"/>
    </ligand>
</feature>
<comment type="caution">
    <text evidence="9">The sequence shown here is derived from an EMBL/GenBank/DDBJ whole genome shotgun (WGS) entry which is preliminary data.</text>
</comment>
<dbReference type="PANTHER" id="PTHR32057">
    <property type="entry name" value="PROTEIN ADENYLYLTRANSFERASE SELO, MITOCHONDRIAL"/>
    <property type="match status" value="1"/>
</dbReference>
<comment type="function">
    <text evidence="8">Nucleotidyltransferase involved in the post-translational modification of proteins. It can catalyze the addition of adenosine monophosphate (AMP) or uridine monophosphate (UMP) to a protein, resulting in modifications known as AMPylation and UMPylation.</text>
</comment>
<organism evidence="9 10">
    <name type="scientific">Lunatimonas lonarensis</name>
    <dbReference type="NCBI Taxonomy" id="1232681"/>
    <lineage>
        <taxon>Bacteria</taxon>
        <taxon>Pseudomonadati</taxon>
        <taxon>Bacteroidota</taxon>
        <taxon>Cytophagia</taxon>
        <taxon>Cytophagales</taxon>
        <taxon>Cyclobacteriaceae</taxon>
    </lineage>
</organism>
<evidence type="ECO:0000256" key="1">
    <source>
        <dbReference type="ARBA" id="ARBA00009747"/>
    </source>
</evidence>
<evidence type="ECO:0000313" key="9">
    <source>
        <dbReference type="EMBL" id="EON77892.1"/>
    </source>
</evidence>
<dbReference type="PANTHER" id="PTHR32057:SF14">
    <property type="entry name" value="PROTEIN ADENYLYLTRANSFERASE SELO, MITOCHONDRIAL"/>
    <property type="match status" value="1"/>
</dbReference>
<reference evidence="9 10" key="1">
    <citation type="submission" date="2013-02" db="EMBL/GenBank/DDBJ databases">
        <title>A novel strain isolated from Lonar lake, Maharashtra, India.</title>
        <authorList>
            <person name="Singh A."/>
        </authorList>
    </citation>
    <scope>NUCLEOTIDE SEQUENCE [LARGE SCALE GENOMIC DNA]</scope>
    <source>
        <strain evidence="9 10">AK24</strain>
    </source>
</reference>
<comment type="catalytic activity">
    <reaction evidence="8">
        <text>L-tyrosyl-[protein] + ATP = O-(5'-adenylyl)-L-tyrosyl-[protein] + diphosphate</text>
        <dbReference type="Rhea" id="RHEA:54288"/>
        <dbReference type="Rhea" id="RHEA-COMP:10136"/>
        <dbReference type="Rhea" id="RHEA-COMP:13846"/>
        <dbReference type="ChEBI" id="CHEBI:30616"/>
        <dbReference type="ChEBI" id="CHEBI:33019"/>
        <dbReference type="ChEBI" id="CHEBI:46858"/>
        <dbReference type="ChEBI" id="CHEBI:83624"/>
        <dbReference type="EC" id="2.7.7.108"/>
    </reaction>
</comment>
<keyword evidence="4 8" id="KW-0479">Metal-binding</keyword>
<comment type="catalytic activity">
    <reaction evidence="8">
        <text>L-tyrosyl-[protein] + UTP = O-(5'-uridylyl)-L-tyrosyl-[protein] + diphosphate</text>
        <dbReference type="Rhea" id="RHEA:83887"/>
        <dbReference type="Rhea" id="RHEA-COMP:10136"/>
        <dbReference type="Rhea" id="RHEA-COMP:20238"/>
        <dbReference type="ChEBI" id="CHEBI:33019"/>
        <dbReference type="ChEBI" id="CHEBI:46398"/>
        <dbReference type="ChEBI" id="CHEBI:46858"/>
        <dbReference type="ChEBI" id="CHEBI:90602"/>
    </reaction>
</comment>
<keyword evidence="7 8" id="KW-0460">Magnesium</keyword>
<proteinExistence type="inferred from homology"/>
<dbReference type="NCBIfam" id="NF000658">
    <property type="entry name" value="PRK00029.1"/>
    <property type="match status" value="1"/>
</dbReference>
<dbReference type="GO" id="GO:0070733">
    <property type="term" value="F:AMPylase activity"/>
    <property type="evidence" value="ECO:0007669"/>
    <property type="project" value="UniProtKB-EC"/>
</dbReference>
<feature type="binding site" evidence="8">
    <location>
        <position position="93"/>
    </location>
    <ligand>
        <name>ATP</name>
        <dbReference type="ChEBI" id="CHEBI:30616"/>
    </ligand>
</feature>
<accession>R7ZUY3</accession>
<dbReference type="STRING" id="1232681.ADIS_1605"/>
<dbReference type="EC" id="2.7.7.-" evidence="8"/>
<dbReference type="HAMAP" id="MF_00692">
    <property type="entry name" value="SelO"/>
    <property type="match status" value="1"/>
</dbReference>
<comment type="catalytic activity">
    <reaction evidence="8">
        <text>L-threonyl-[protein] + ATP = 3-O-(5'-adenylyl)-L-threonyl-[protein] + diphosphate</text>
        <dbReference type="Rhea" id="RHEA:54292"/>
        <dbReference type="Rhea" id="RHEA-COMP:11060"/>
        <dbReference type="Rhea" id="RHEA-COMP:13847"/>
        <dbReference type="ChEBI" id="CHEBI:30013"/>
        <dbReference type="ChEBI" id="CHEBI:30616"/>
        <dbReference type="ChEBI" id="CHEBI:33019"/>
        <dbReference type="ChEBI" id="CHEBI:138113"/>
        <dbReference type="EC" id="2.7.7.108"/>
    </reaction>
</comment>
<evidence type="ECO:0000256" key="7">
    <source>
        <dbReference type="ARBA" id="ARBA00022842"/>
    </source>
</evidence>
<feature type="active site" description="Proton acceptor" evidence="8">
    <location>
        <position position="255"/>
    </location>
</feature>
<evidence type="ECO:0000256" key="4">
    <source>
        <dbReference type="ARBA" id="ARBA00022723"/>
    </source>
</evidence>
<feature type="binding site" evidence="8">
    <location>
        <position position="256"/>
    </location>
    <ligand>
        <name>Mg(2+)</name>
        <dbReference type="ChEBI" id="CHEBI:18420"/>
    </ligand>
</feature>
<comment type="similarity">
    <text evidence="1 8">Belongs to the SELO family.</text>
</comment>
<feature type="binding site" evidence="8">
    <location>
        <position position="265"/>
    </location>
    <ligand>
        <name>Mg(2+)</name>
        <dbReference type="ChEBI" id="CHEBI:18420"/>
    </ligand>
</feature>
<comment type="cofactor">
    <cofactor evidence="8">
        <name>Mg(2+)</name>
        <dbReference type="ChEBI" id="CHEBI:18420"/>
    </cofactor>
    <cofactor evidence="8">
        <name>Mn(2+)</name>
        <dbReference type="ChEBI" id="CHEBI:29035"/>
    </cofactor>
</comment>
<evidence type="ECO:0000256" key="3">
    <source>
        <dbReference type="ARBA" id="ARBA00022695"/>
    </source>
</evidence>
<evidence type="ECO:0000256" key="5">
    <source>
        <dbReference type="ARBA" id="ARBA00022741"/>
    </source>
</evidence>
<evidence type="ECO:0000256" key="8">
    <source>
        <dbReference type="HAMAP-Rule" id="MF_00692"/>
    </source>
</evidence>